<gene>
    <name evidence="2" type="ORF">SIL87_12005</name>
</gene>
<keyword evidence="3" id="KW-1185">Reference proteome</keyword>
<protein>
    <submittedName>
        <fullName evidence="2">Uncharacterized protein</fullName>
    </submittedName>
</protein>
<comment type="caution">
    <text evidence="2">The sequence shown here is derived from an EMBL/GenBank/DDBJ whole genome shotgun (WGS) entry which is preliminary data.</text>
</comment>
<evidence type="ECO:0000313" key="3">
    <source>
        <dbReference type="Proteomes" id="UP001279553"/>
    </source>
</evidence>
<dbReference type="AlphaFoldDB" id="A0AAW9DS31"/>
<accession>A0AAW9DS31</accession>
<name>A0AAW9DS31_ACIAO</name>
<reference evidence="2 3" key="1">
    <citation type="submission" date="2023-11" db="EMBL/GenBank/DDBJ databases">
        <title>MicrobeMod: A computational toolkit for identifying prokaryotic methylation and restriction-modification with nanopore sequencing.</title>
        <authorList>
            <person name="Crits-Christoph A."/>
            <person name="Kang S.C."/>
            <person name="Lee H."/>
            <person name="Ostrov N."/>
        </authorList>
    </citation>
    <scope>NUCLEOTIDE SEQUENCE [LARGE SCALE GENOMIC DNA]</scope>
    <source>
        <strain evidence="2 3">DSMZ 700</strain>
    </source>
</reference>
<keyword evidence="1" id="KW-0732">Signal</keyword>
<organism evidence="2 3">
    <name type="scientific">Acidiphilium acidophilum</name>
    <name type="common">Thiobacillus acidophilus</name>
    <dbReference type="NCBI Taxonomy" id="76588"/>
    <lineage>
        <taxon>Bacteria</taxon>
        <taxon>Pseudomonadati</taxon>
        <taxon>Pseudomonadota</taxon>
        <taxon>Alphaproteobacteria</taxon>
        <taxon>Acetobacterales</taxon>
        <taxon>Acidocellaceae</taxon>
        <taxon>Acidiphilium</taxon>
    </lineage>
</organism>
<dbReference type="EMBL" id="JAWXYB010000018">
    <property type="protein sequence ID" value="MDX5931493.1"/>
    <property type="molecule type" value="Genomic_DNA"/>
</dbReference>
<feature type="chain" id="PRO_5043936828" evidence="1">
    <location>
        <begin position="25"/>
        <end position="66"/>
    </location>
</feature>
<dbReference type="Proteomes" id="UP001279553">
    <property type="component" value="Unassembled WGS sequence"/>
</dbReference>
<evidence type="ECO:0000256" key="1">
    <source>
        <dbReference type="SAM" id="SignalP"/>
    </source>
</evidence>
<sequence length="66" mass="6955">MRKFTRLLTVLAAVGAFAPLAANAANVGTSMYSPSPIVVHDQTNHNIPGATGRAVHAQQMNAIRNN</sequence>
<dbReference type="RefSeq" id="WP_319614402.1">
    <property type="nucleotide sequence ID" value="NZ_JAWXYB010000018.1"/>
</dbReference>
<proteinExistence type="predicted"/>
<feature type="signal peptide" evidence="1">
    <location>
        <begin position="1"/>
        <end position="24"/>
    </location>
</feature>
<evidence type="ECO:0000313" key="2">
    <source>
        <dbReference type="EMBL" id="MDX5931493.1"/>
    </source>
</evidence>